<accession>A0A1Z5IMF1</accession>
<name>A0A1Z5IMF1_9LACO</name>
<dbReference type="EMBL" id="BCMH01000002">
    <property type="protein sequence ID" value="GAX02886.1"/>
    <property type="molecule type" value="Genomic_DNA"/>
</dbReference>
<evidence type="ECO:0000313" key="2">
    <source>
        <dbReference type="EMBL" id="GAX05875.1"/>
    </source>
</evidence>
<dbReference type="Proteomes" id="UP000198414">
    <property type="component" value="Unassembled WGS sequence"/>
</dbReference>
<dbReference type="Proteomes" id="UP000198430">
    <property type="component" value="Unassembled WGS sequence"/>
</dbReference>
<accession>A0A1Z5IVT5</accession>
<evidence type="ECO:0000313" key="1">
    <source>
        <dbReference type="EMBL" id="GAX02886.1"/>
    </source>
</evidence>
<gene>
    <name evidence="1" type="ORF">IWT140_00484</name>
    <name evidence="2" type="ORF">IWT25_01200</name>
</gene>
<reference evidence="3 4" key="1">
    <citation type="submission" date="2015-11" db="EMBL/GenBank/DDBJ databases">
        <title>Draft genome sequences of new species of the genus Lactobacillus isolated from orchardgrass silage.</title>
        <authorList>
            <person name="Tohno M."/>
            <person name="Tanizawa Y."/>
            <person name="Arita M."/>
        </authorList>
    </citation>
    <scope>NUCLEOTIDE SEQUENCE [LARGE SCALE GENOMIC DNA]</scope>
    <source>
        <strain evidence="1 4">IWT140</strain>
        <strain evidence="2 3">IWT25</strain>
    </source>
</reference>
<dbReference type="AlphaFoldDB" id="A0A1Z5IMF1"/>
<sequence length="30" mass="3350">MKNSTVQQFNVTSARQNLVLLLKTKDATIS</sequence>
<evidence type="ECO:0000313" key="3">
    <source>
        <dbReference type="Proteomes" id="UP000198414"/>
    </source>
</evidence>
<keyword evidence="4" id="KW-1185">Reference proteome</keyword>
<organism evidence="1 4">
    <name type="scientific">Secundilactobacillus pentosiphilus</name>
    <dbReference type="NCBI Taxonomy" id="1714682"/>
    <lineage>
        <taxon>Bacteria</taxon>
        <taxon>Bacillati</taxon>
        <taxon>Bacillota</taxon>
        <taxon>Bacilli</taxon>
        <taxon>Lactobacillales</taxon>
        <taxon>Lactobacillaceae</taxon>
        <taxon>Secundilactobacillus</taxon>
    </lineage>
</organism>
<dbReference type="EMBL" id="BCMI01000009">
    <property type="protein sequence ID" value="GAX05875.1"/>
    <property type="molecule type" value="Genomic_DNA"/>
</dbReference>
<evidence type="ECO:0000313" key="4">
    <source>
        <dbReference type="Proteomes" id="UP000198430"/>
    </source>
</evidence>
<comment type="caution">
    <text evidence="1">The sequence shown here is derived from an EMBL/GenBank/DDBJ whole genome shotgun (WGS) entry which is preliminary data.</text>
</comment>
<proteinExistence type="predicted"/>
<protein>
    <submittedName>
        <fullName evidence="1">Uncharacterized protein</fullName>
    </submittedName>
</protein>